<evidence type="ECO:0000259" key="1">
    <source>
        <dbReference type="Pfam" id="PF04059"/>
    </source>
</evidence>
<feature type="domain" description="Mei2-like C-terminal RNA recognition motif" evidence="1">
    <location>
        <begin position="272"/>
        <end position="344"/>
    </location>
</feature>
<dbReference type="InterPro" id="IPR035979">
    <property type="entry name" value="RBD_domain_sf"/>
</dbReference>
<dbReference type="AlphaFoldDB" id="A0A438DMH2"/>
<dbReference type="InterPro" id="IPR009818">
    <property type="entry name" value="PAM2_motif"/>
</dbReference>
<feature type="domain" description="Mei2-like C-terminal RNA recognition motif" evidence="1">
    <location>
        <begin position="229"/>
        <end position="256"/>
    </location>
</feature>
<gene>
    <name evidence="2" type="primary">TE1_0</name>
    <name evidence="2" type="ORF">CK203_072849</name>
</gene>
<sequence>MKKLYIVVRETGALSHLYKPSQPSISFSQHMLLFLLPQSGRFQQLCKSSMAAEKTLNPQAPEFIPTSLFSSHYSPSNLLLFYHNSFSTPFFTPLYSTSYLPYPSLFISPQRVFSPVPLQLPPPVELSVVEASSEDDTQVEKQAVMEKKVVVEKFSPRIVGKGVRNRWVLRKGGGGQGFRGHENQNKQAWRVRVGDGDQNQYCGEVELKPITRKKNPKDVLPIQPGSNYTTVMIRNVPNKYTREMLLQFLDEHCMKENQKLGLENSEEADEEERIVSAFDFLYLPIDFDTGMNKSYAFVNFTHPKAVWRFHFASHNQKWELFHSKKIREIVCAKIQGKEALVKHFEKMSFACEWDEFLPLCFSPARDGSRELVKQSTVGSRVDA</sequence>
<evidence type="ECO:0000313" key="2">
    <source>
        <dbReference type="EMBL" id="RVW36649.1"/>
    </source>
</evidence>
<dbReference type="Gene3D" id="3.30.70.330">
    <property type="match status" value="1"/>
</dbReference>
<accession>A0A438DMH2</accession>
<dbReference type="GO" id="GO:0003676">
    <property type="term" value="F:nucleic acid binding"/>
    <property type="evidence" value="ECO:0007669"/>
    <property type="project" value="InterPro"/>
</dbReference>
<dbReference type="Pfam" id="PF04059">
    <property type="entry name" value="RRM_2"/>
    <property type="match status" value="2"/>
</dbReference>
<name>A0A438DMH2_VITVI</name>
<dbReference type="InterPro" id="IPR007201">
    <property type="entry name" value="Mei2-like_Rrm_C"/>
</dbReference>
<dbReference type="Proteomes" id="UP000288805">
    <property type="component" value="Unassembled WGS sequence"/>
</dbReference>
<organism evidence="2 3">
    <name type="scientific">Vitis vinifera</name>
    <name type="common">Grape</name>
    <dbReference type="NCBI Taxonomy" id="29760"/>
    <lineage>
        <taxon>Eukaryota</taxon>
        <taxon>Viridiplantae</taxon>
        <taxon>Streptophyta</taxon>
        <taxon>Embryophyta</taxon>
        <taxon>Tracheophyta</taxon>
        <taxon>Spermatophyta</taxon>
        <taxon>Magnoliopsida</taxon>
        <taxon>eudicotyledons</taxon>
        <taxon>Gunneridae</taxon>
        <taxon>Pentapetalae</taxon>
        <taxon>rosids</taxon>
        <taxon>Vitales</taxon>
        <taxon>Vitaceae</taxon>
        <taxon>Viteae</taxon>
        <taxon>Vitis</taxon>
    </lineage>
</organism>
<reference evidence="2 3" key="1">
    <citation type="journal article" date="2018" name="PLoS Genet.">
        <title>Population sequencing reveals clonal diversity and ancestral inbreeding in the grapevine cultivar Chardonnay.</title>
        <authorList>
            <person name="Roach M.J."/>
            <person name="Johnson D.L."/>
            <person name="Bohlmann J."/>
            <person name="van Vuuren H.J."/>
            <person name="Jones S.J."/>
            <person name="Pretorius I.S."/>
            <person name="Schmidt S.A."/>
            <person name="Borneman A.R."/>
        </authorList>
    </citation>
    <scope>NUCLEOTIDE SEQUENCE [LARGE SCALE GENOMIC DNA]</scope>
    <source>
        <strain evidence="3">cv. Chardonnay</strain>
        <tissue evidence="2">Leaf</tissue>
    </source>
</reference>
<dbReference type="InterPro" id="IPR012677">
    <property type="entry name" value="Nucleotide-bd_a/b_plait_sf"/>
</dbReference>
<dbReference type="SUPFAM" id="SSF54928">
    <property type="entry name" value="RNA-binding domain, RBD"/>
    <property type="match status" value="1"/>
</dbReference>
<comment type="caution">
    <text evidence="2">The sequence shown here is derived from an EMBL/GenBank/DDBJ whole genome shotgun (WGS) entry which is preliminary data.</text>
</comment>
<protein>
    <submittedName>
        <fullName evidence="2">Protein terminal ear1</fullName>
    </submittedName>
</protein>
<proteinExistence type="predicted"/>
<evidence type="ECO:0000313" key="3">
    <source>
        <dbReference type="Proteomes" id="UP000288805"/>
    </source>
</evidence>
<dbReference type="Pfam" id="PF07145">
    <property type="entry name" value="PAM2"/>
    <property type="match status" value="1"/>
</dbReference>
<dbReference type="EMBL" id="QGNW01001568">
    <property type="protein sequence ID" value="RVW36649.1"/>
    <property type="molecule type" value="Genomic_DNA"/>
</dbReference>